<sequence length="96" mass="10699">MVGSGNGSKRVRENEIKETRTSTSEVVQRAKKPNARQRAEPSTTNEGSAEHSHHPCHIFGLAKHAFLKCVGIDSTPDRHHDKKDRRLCPCSFGHTL</sequence>
<dbReference type="PANTHER" id="PTHR35771:SF3">
    <property type="entry name" value="TRANSMEMBRANE PROTEIN"/>
    <property type="match status" value="1"/>
</dbReference>
<dbReference type="AlphaFoldDB" id="A0A9K3EAU4"/>
<feature type="compositionally biased region" description="Basic and acidic residues" evidence="1">
    <location>
        <begin position="10"/>
        <end position="20"/>
    </location>
</feature>
<organism evidence="2 3">
    <name type="scientific">Helianthus annuus</name>
    <name type="common">Common sunflower</name>
    <dbReference type="NCBI Taxonomy" id="4232"/>
    <lineage>
        <taxon>Eukaryota</taxon>
        <taxon>Viridiplantae</taxon>
        <taxon>Streptophyta</taxon>
        <taxon>Embryophyta</taxon>
        <taxon>Tracheophyta</taxon>
        <taxon>Spermatophyta</taxon>
        <taxon>Magnoliopsida</taxon>
        <taxon>eudicotyledons</taxon>
        <taxon>Gunneridae</taxon>
        <taxon>Pentapetalae</taxon>
        <taxon>asterids</taxon>
        <taxon>campanulids</taxon>
        <taxon>Asterales</taxon>
        <taxon>Asteraceae</taxon>
        <taxon>Asteroideae</taxon>
        <taxon>Heliantheae alliance</taxon>
        <taxon>Heliantheae</taxon>
        <taxon>Helianthus</taxon>
    </lineage>
</organism>
<feature type="region of interest" description="Disordered" evidence="1">
    <location>
        <begin position="1"/>
        <end position="53"/>
    </location>
</feature>
<gene>
    <name evidence="2" type="ORF">HanXRQr2_Chr14g0648531</name>
</gene>
<feature type="region of interest" description="Disordered" evidence="1">
    <location>
        <begin position="73"/>
        <end position="96"/>
    </location>
</feature>
<comment type="caution">
    <text evidence="2">The sequence shown here is derived from an EMBL/GenBank/DDBJ whole genome shotgun (WGS) entry which is preliminary data.</text>
</comment>
<evidence type="ECO:0000313" key="2">
    <source>
        <dbReference type="EMBL" id="KAF5769463.1"/>
    </source>
</evidence>
<dbReference type="Gramene" id="mRNA:HanXRQr2_Chr14g0648531">
    <property type="protein sequence ID" value="mRNA:HanXRQr2_Chr14g0648531"/>
    <property type="gene ID" value="HanXRQr2_Chr14g0648531"/>
</dbReference>
<protein>
    <submittedName>
        <fullName evidence="2">Uncharacterized protein</fullName>
    </submittedName>
</protein>
<dbReference type="PANTHER" id="PTHR35771">
    <property type="entry name" value="TRANSMEMBRANE PROTEIN-RELATED"/>
    <property type="match status" value="1"/>
</dbReference>
<name>A0A9K3EAU4_HELAN</name>
<accession>A0A9K3EAU4</accession>
<evidence type="ECO:0000256" key="1">
    <source>
        <dbReference type="SAM" id="MobiDB-lite"/>
    </source>
</evidence>
<dbReference type="EMBL" id="MNCJ02000329">
    <property type="protein sequence ID" value="KAF5769463.1"/>
    <property type="molecule type" value="Genomic_DNA"/>
</dbReference>
<reference evidence="2" key="2">
    <citation type="submission" date="2020-06" db="EMBL/GenBank/DDBJ databases">
        <title>Helianthus annuus Genome sequencing and assembly Release 2.</title>
        <authorList>
            <person name="Gouzy J."/>
            <person name="Langlade N."/>
            <person name="Munos S."/>
        </authorList>
    </citation>
    <scope>NUCLEOTIDE SEQUENCE</scope>
    <source>
        <tissue evidence="2">Leaves</tissue>
    </source>
</reference>
<feature type="compositionally biased region" description="Basic and acidic residues" evidence="1">
    <location>
        <begin position="75"/>
        <end position="87"/>
    </location>
</feature>
<proteinExistence type="predicted"/>
<keyword evidence="3" id="KW-1185">Reference proteome</keyword>
<reference evidence="2" key="1">
    <citation type="journal article" date="2017" name="Nature">
        <title>The sunflower genome provides insights into oil metabolism, flowering and Asterid evolution.</title>
        <authorList>
            <person name="Badouin H."/>
            <person name="Gouzy J."/>
            <person name="Grassa C.J."/>
            <person name="Murat F."/>
            <person name="Staton S.E."/>
            <person name="Cottret L."/>
            <person name="Lelandais-Briere C."/>
            <person name="Owens G.L."/>
            <person name="Carrere S."/>
            <person name="Mayjonade B."/>
            <person name="Legrand L."/>
            <person name="Gill N."/>
            <person name="Kane N.C."/>
            <person name="Bowers J.E."/>
            <person name="Hubner S."/>
            <person name="Bellec A."/>
            <person name="Berard A."/>
            <person name="Berges H."/>
            <person name="Blanchet N."/>
            <person name="Boniface M.C."/>
            <person name="Brunel D."/>
            <person name="Catrice O."/>
            <person name="Chaidir N."/>
            <person name="Claudel C."/>
            <person name="Donnadieu C."/>
            <person name="Faraut T."/>
            <person name="Fievet G."/>
            <person name="Helmstetter N."/>
            <person name="King M."/>
            <person name="Knapp S.J."/>
            <person name="Lai Z."/>
            <person name="Le Paslier M.C."/>
            <person name="Lippi Y."/>
            <person name="Lorenzon L."/>
            <person name="Mandel J.R."/>
            <person name="Marage G."/>
            <person name="Marchand G."/>
            <person name="Marquand E."/>
            <person name="Bret-Mestries E."/>
            <person name="Morien E."/>
            <person name="Nambeesan S."/>
            <person name="Nguyen T."/>
            <person name="Pegot-Espagnet P."/>
            <person name="Pouilly N."/>
            <person name="Raftis F."/>
            <person name="Sallet E."/>
            <person name="Schiex T."/>
            <person name="Thomas J."/>
            <person name="Vandecasteele C."/>
            <person name="Vares D."/>
            <person name="Vear F."/>
            <person name="Vautrin S."/>
            <person name="Crespi M."/>
            <person name="Mangin B."/>
            <person name="Burke J.M."/>
            <person name="Salse J."/>
            <person name="Munos S."/>
            <person name="Vincourt P."/>
            <person name="Rieseberg L.H."/>
            <person name="Langlade N.B."/>
        </authorList>
    </citation>
    <scope>NUCLEOTIDE SEQUENCE</scope>
    <source>
        <tissue evidence="2">Leaves</tissue>
    </source>
</reference>
<evidence type="ECO:0000313" key="3">
    <source>
        <dbReference type="Proteomes" id="UP000215914"/>
    </source>
</evidence>
<dbReference type="Proteomes" id="UP000215914">
    <property type="component" value="Unassembled WGS sequence"/>
</dbReference>